<dbReference type="Proteomes" id="UP000054324">
    <property type="component" value="Unassembled WGS sequence"/>
</dbReference>
<evidence type="ECO:0000313" key="2">
    <source>
        <dbReference type="EMBL" id="KER28992.1"/>
    </source>
</evidence>
<dbReference type="CTD" id="20318469"/>
<name>A0A074ZT30_OPIVI</name>
<evidence type="ECO:0000313" key="3">
    <source>
        <dbReference type="Proteomes" id="UP000054324"/>
    </source>
</evidence>
<feature type="region of interest" description="Disordered" evidence="1">
    <location>
        <begin position="93"/>
        <end position="112"/>
    </location>
</feature>
<dbReference type="AlphaFoldDB" id="A0A074ZT30"/>
<dbReference type="EMBL" id="KL596687">
    <property type="protein sequence ID" value="KER28992.1"/>
    <property type="molecule type" value="Genomic_DNA"/>
</dbReference>
<proteinExistence type="predicted"/>
<accession>A0A074ZT30</accession>
<feature type="compositionally biased region" description="Polar residues" evidence="1">
    <location>
        <begin position="93"/>
        <end position="103"/>
    </location>
</feature>
<reference evidence="2 3" key="1">
    <citation type="submission" date="2013-11" db="EMBL/GenBank/DDBJ databases">
        <title>Opisthorchis viverrini - life in the bile duct.</title>
        <authorList>
            <person name="Young N.D."/>
            <person name="Nagarajan N."/>
            <person name="Lin S.J."/>
            <person name="Korhonen P.K."/>
            <person name="Jex A.R."/>
            <person name="Hall R.S."/>
            <person name="Safavi-Hemami H."/>
            <person name="Kaewkong W."/>
            <person name="Bertrand D."/>
            <person name="Gao S."/>
            <person name="Seet Q."/>
            <person name="Wongkham S."/>
            <person name="Teh B.T."/>
            <person name="Wongkham C."/>
            <person name="Intapan P.M."/>
            <person name="Maleewong W."/>
            <person name="Yang X."/>
            <person name="Hu M."/>
            <person name="Wang Z."/>
            <person name="Hofmann A."/>
            <person name="Sternberg P.W."/>
            <person name="Tan P."/>
            <person name="Wang J."/>
            <person name="Gasser R.B."/>
        </authorList>
    </citation>
    <scope>NUCLEOTIDE SEQUENCE [LARGE SCALE GENOMIC DNA]</scope>
</reference>
<dbReference type="RefSeq" id="XP_009167250.1">
    <property type="nucleotide sequence ID" value="XM_009168986.1"/>
</dbReference>
<keyword evidence="3" id="KW-1185">Reference proteome</keyword>
<protein>
    <submittedName>
        <fullName evidence="2">Uncharacterized protein</fullName>
    </submittedName>
</protein>
<sequence length="112" mass="12563">MCASSDRVGTFLFYGHQTGDREKKRQTLQSFPASYDADLFEQSDQLFRPYLIAKPTLGDAINLGVHMLLVCNCYVGPVPVSRRVHAMVVDTSNPKRSSGNLCLSNLMDHEQR</sequence>
<dbReference type="KEGG" id="ovi:T265_04287"/>
<evidence type="ECO:0000256" key="1">
    <source>
        <dbReference type="SAM" id="MobiDB-lite"/>
    </source>
</evidence>
<dbReference type="GeneID" id="20318469"/>
<gene>
    <name evidence="2" type="ORF">T265_04287</name>
</gene>
<organism evidence="2 3">
    <name type="scientific">Opisthorchis viverrini</name>
    <name type="common">Southeast Asian liver fluke</name>
    <dbReference type="NCBI Taxonomy" id="6198"/>
    <lineage>
        <taxon>Eukaryota</taxon>
        <taxon>Metazoa</taxon>
        <taxon>Spiralia</taxon>
        <taxon>Lophotrochozoa</taxon>
        <taxon>Platyhelminthes</taxon>
        <taxon>Trematoda</taxon>
        <taxon>Digenea</taxon>
        <taxon>Opisthorchiida</taxon>
        <taxon>Opisthorchiata</taxon>
        <taxon>Opisthorchiidae</taxon>
        <taxon>Opisthorchis</taxon>
    </lineage>
</organism>